<organism evidence="2 3">
    <name type="scientific">Cladophialophora chaetospira</name>
    <dbReference type="NCBI Taxonomy" id="386627"/>
    <lineage>
        <taxon>Eukaryota</taxon>
        <taxon>Fungi</taxon>
        <taxon>Dikarya</taxon>
        <taxon>Ascomycota</taxon>
        <taxon>Pezizomycotina</taxon>
        <taxon>Eurotiomycetes</taxon>
        <taxon>Chaetothyriomycetidae</taxon>
        <taxon>Chaetothyriales</taxon>
        <taxon>Herpotrichiellaceae</taxon>
        <taxon>Cladophialophora</taxon>
    </lineage>
</organism>
<dbReference type="EMBL" id="JAPDRK010000007">
    <property type="protein sequence ID" value="KAJ9610469.1"/>
    <property type="molecule type" value="Genomic_DNA"/>
</dbReference>
<sequence>MAQFFEVSQHKTTHSKGIETVFYERNLSSPQSSASDGNSTTWSKRIRFLDCLGDQWYWEILAIIFGVACSVAIVAVLLAYDDKPLPKLSSDVTMSAIILTLAIASKHHFFTLFSSCLGQLKWTWFSSDYLRSLSDIETFDRASRGPAGALEIGLSSPRGPFTALGAFLMIAALAFDPSLQQILAVETRVNSQPSSSVFTEQAVRYQPFPYTHPAISAIHSALWRDDFERNPTCPGGKCTFTLFRFPGRCSKCEEDKTWSFADGSSLVVYSSDWEMLVSTHQSHLQIDVE</sequence>
<keyword evidence="1" id="KW-0472">Membrane</keyword>
<feature type="transmembrane region" description="Helical" evidence="1">
    <location>
        <begin position="92"/>
        <end position="110"/>
    </location>
</feature>
<evidence type="ECO:0000313" key="3">
    <source>
        <dbReference type="Proteomes" id="UP001172673"/>
    </source>
</evidence>
<protein>
    <submittedName>
        <fullName evidence="2">Uncharacterized protein</fullName>
    </submittedName>
</protein>
<dbReference type="PANTHER" id="PTHR35394">
    <property type="entry name" value="DUF3176 DOMAIN-CONTAINING PROTEIN"/>
    <property type="match status" value="1"/>
</dbReference>
<dbReference type="Proteomes" id="UP001172673">
    <property type="component" value="Unassembled WGS sequence"/>
</dbReference>
<keyword evidence="1" id="KW-0812">Transmembrane</keyword>
<evidence type="ECO:0000313" key="2">
    <source>
        <dbReference type="EMBL" id="KAJ9610469.1"/>
    </source>
</evidence>
<proteinExistence type="predicted"/>
<name>A0AA39CIR9_9EURO</name>
<keyword evidence="1" id="KW-1133">Transmembrane helix</keyword>
<accession>A0AA39CIR9</accession>
<comment type="caution">
    <text evidence="2">The sequence shown here is derived from an EMBL/GenBank/DDBJ whole genome shotgun (WGS) entry which is preliminary data.</text>
</comment>
<gene>
    <name evidence="2" type="ORF">H2200_005246</name>
</gene>
<dbReference type="AlphaFoldDB" id="A0AA39CIR9"/>
<reference evidence="2" key="1">
    <citation type="submission" date="2022-10" db="EMBL/GenBank/DDBJ databases">
        <title>Culturing micro-colonial fungi from biological soil crusts in the Mojave desert and describing Neophaeococcomyces mojavensis, and introducing the new genera and species Taxawa tesnikishii.</title>
        <authorList>
            <person name="Kurbessoian T."/>
            <person name="Stajich J.E."/>
        </authorList>
    </citation>
    <scope>NUCLEOTIDE SEQUENCE</scope>
    <source>
        <strain evidence="2">TK_41</strain>
    </source>
</reference>
<dbReference type="InterPro" id="IPR021514">
    <property type="entry name" value="DUF3176"/>
</dbReference>
<keyword evidence="3" id="KW-1185">Reference proteome</keyword>
<feature type="transmembrane region" description="Helical" evidence="1">
    <location>
        <begin position="56"/>
        <end position="80"/>
    </location>
</feature>
<dbReference type="PANTHER" id="PTHR35394:SF5">
    <property type="entry name" value="DUF3176 DOMAIN-CONTAINING PROTEIN"/>
    <property type="match status" value="1"/>
</dbReference>
<dbReference type="Pfam" id="PF11374">
    <property type="entry name" value="DUF3176"/>
    <property type="match status" value="1"/>
</dbReference>
<evidence type="ECO:0000256" key="1">
    <source>
        <dbReference type="SAM" id="Phobius"/>
    </source>
</evidence>